<gene>
    <name evidence="2" type="ORF">L195_g064069</name>
</gene>
<dbReference type="Proteomes" id="UP000236291">
    <property type="component" value="Unassembled WGS sequence"/>
</dbReference>
<evidence type="ECO:0000313" key="3">
    <source>
        <dbReference type="Proteomes" id="UP000236291"/>
    </source>
</evidence>
<evidence type="ECO:0000256" key="1">
    <source>
        <dbReference type="SAM" id="MobiDB-lite"/>
    </source>
</evidence>
<organism evidence="2 3">
    <name type="scientific">Trifolium pratense</name>
    <name type="common">Red clover</name>
    <dbReference type="NCBI Taxonomy" id="57577"/>
    <lineage>
        <taxon>Eukaryota</taxon>
        <taxon>Viridiplantae</taxon>
        <taxon>Streptophyta</taxon>
        <taxon>Embryophyta</taxon>
        <taxon>Tracheophyta</taxon>
        <taxon>Spermatophyta</taxon>
        <taxon>Magnoliopsida</taxon>
        <taxon>eudicotyledons</taxon>
        <taxon>Gunneridae</taxon>
        <taxon>Pentapetalae</taxon>
        <taxon>rosids</taxon>
        <taxon>fabids</taxon>
        <taxon>Fabales</taxon>
        <taxon>Fabaceae</taxon>
        <taxon>Papilionoideae</taxon>
        <taxon>50 kb inversion clade</taxon>
        <taxon>NPAAA clade</taxon>
        <taxon>Hologalegina</taxon>
        <taxon>IRL clade</taxon>
        <taxon>Trifolieae</taxon>
        <taxon>Trifolium</taxon>
    </lineage>
</organism>
<accession>A0A2K3KQT6</accession>
<sequence>IDDMGEPQPGTPLHEAVEDEDGEELGERDFMDEEDALQEGVEEGKKKKGKKKKLEGPSCTLCVFPPEDPAEFS</sequence>
<reference evidence="2 3" key="1">
    <citation type="journal article" date="2014" name="Am. J. Bot.">
        <title>Genome assembly and annotation for red clover (Trifolium pratense; Fabaceae).</title>
        <authorList>
            <person name="Istvanek J."/>
            <person name="Jaros M."/>
            <person name="Krenek A."/>
            <person name="Repkova J."/>
        </authorList>
    </citation>
    <scope>NUCLEOTIDE SEQUENCE [LARGE SCALE GENOMIC DNA]</scope>
    <source>
        <strain evidence="3">cv. Tatra</strain>
        <tissue evidence="2">Young leaves</tissue>
    </source>
</reference>
<dbReference type="EMBL" id="ASHM01231574">
    <property type="protein sequence ID" value="PNX68636.1"/>
    <property type="molecule type" value="Genomic_DNA"/>
</dbReference>
<feature type="compositionally biased region" description="Acidic residues" evidence="1">
    <location>
        <begin position="17"/>
        <end position="41"/>
    </location>
</feature>
<comment type="caution">
    <text evidence="2">The sequence shown here is derived from an EMBL/GenBank/DDBJ whole genome shotgun (WGS) entry which is preliminary data.</text>
</comment>
<proteinExistence type="predicted"/>
<evidence type="ECO:0000313" key="2">
    <source>
        <dbReference type="EMBL" id="PNX68636.1"/>
    </source>
</evidence>
<name>A0A2K3KQT6_TRIPR</name>
<dbReference type="AlphaFoldDB" id="A0A2K3KQT6"/>
<feature type="non-terminal residue" evidence="2">
    <location>
        <position position="73"/>
    </location>
</feature>
<protein>
    <submittedName>
        <fullName evidence="2">Uncharacterized protein</fullName>
    </submittedName>
</protein>
<feature type="non-terminal residue" evidence="2">
    <location>
        <position position="1"/>
    </location>
</feature>
<reference evidence="2 3" key="2">
    <citation type="journal article" date="2017" name="Front. Plant Sci.">
        <title>Gene Classification and Mining of Molecular Markers Useful in Red Clover (Trifolium pratense) Breeding.</title>
        <authorList>
            <person name="Istvanek J."/>
            <person name="Dluhosova J."/>
            <person name="Dluhos P."/>
            <person name="Patkova L."/>
            <person name="Nedelnik J."/>
            <person name="Repkova J."/>
        </authorList>
    </citation>
    <scope>NUCLEOTIDE SEQUENCE [LARGE SCALE GENOMIC DNA]</scope>
    <source>
        <strain evidence="3">cv. Tatra</strain>
        <tissue evidence="2">Young leaves</tissue>
    </source>
</reference>
<feature type="region of interest" description="Disordered" evidence="1">
    <location>
        <begin position="1"/>
        <end position="73"/>
    </location>
</feature>